<dbReference type="SUPFAM" id="SSF56349">
    <property type="entry name" value="DNA breaking-rejoining enzymes"/>
    <property type="match status" value="1"/>
</dbReference>
<comment type="caution">
    <text evidence="8">The sequence shown here is derived from an EMBL/GenBank/DDBJ whole genome shotgun (WGS) entry which is preliminary data.</text>
</comment>
<proteinExistence type="predicted"/>
<accession>A0A852X811</accession>
<evidence type="ECO:0000256" key="3">
    <source>
        <dbReference type="ARBA" id="ARBA00023172"/>
    </source>
</evidence>
<dbReference type="InterPro" id="IPR002104">
    <property type="entry name" value="Integrase_catalytic"/>
</dbReference>
<name>A0A852X811_9MICO</name>
<dbReference type="PROSITE" id="PS51898">
    <property type="entry name" value="TYR_RECOMBINASE"/>
    <property type="match status" value="1"/>
</dbReference>
<dbReference type="AlphaFoldDB" id="A0A852X811"/>
<keyword evidence="2 4" id="KW-0238">DNA-binding</keyword>
<dbReference type="Pfam" id="PF14659">
    <property type="entry name" value="Phage_int_SAM_3"/>
    <property type="match status" value="1"/>
</dbReference>
<reference evidence="8 9" key="1">
    <citation type="submission" date="2020-07" db="EMBL/GenBank/DDBJ databases">
        <title>Sequencing the genomes of 1000 actinobacteria strains.</title>
        <authorList>
            <person name="Klenk H.-P."/>
        </authorList>
    </citation>
    <scope>NUCLEOTIDE SEQUENCE [LARGE SCALE GENOMIC DNA]</scope>
    <source>
        <strain evidence="8 9">DSM 8598</strain>
    </source>
</reference>
<keyword evidence="9" id="KW-1185">Reference proteome</keyword>
<evidence type="ECO:0000256" key="2">
    <source>
        <dbReference type="ARBA" id="ARBA00023125"/>
    </source>
</evidence>
<dbReference type="Proteomes" id="UP000549066">
    <property type="component" value="Unassembled WGS sequence"/>
</dbReference>
<sequence>MSKRANGEGSVYQRKDGRWVGSSYVLRPDGARVRKEVYGRTRAEVNAKLRELIANTERGVPMAGSSWTVDTYSTHWLTNGAATLRPATLSNYGWVLRKYIIPSLGDVRLERLTPAHVRKLHLAVQATGVSARTTQLTHAVLRSMLSEAMREEIVSRNVGTLVRPPRLEKSERRPWSGEEVAQFRTISVGHRLHSLFELAYSVGLRRGELLGLRWSDVDLDARLLHIRQTMQRLGSDHGRVFGPPKSARSRRSVPIPESAARSLELHRASQTAELQGTDRTNALDLVFTTSLGTPIEPSNLRRDFEALILAAGVPRIRFHDLRHTCASLLFERGVPPRVVMDLLGHSTLSITTDLYAHVMPTTLANAASAMDELLTEVAATVRSEEHDG</sequence>
<keyword evidence="3" id="KW-0233">DNA recombination</keyword>
<protein>
    <submittedName>
        <fullName evidence="8">Integrase</fullName>
    </submittedName>
</protein>
<dbReference type="InterPro" id="IPR013762">
    <property type="entry name" value="Integrase-like_cat_sf"/>
</dbReference>
<dbReference type="InterPro" id="IPR011010">
    <property type="entry name" value="DNA_brk_join_enz"/>
</dbReference>
<keyword evidence="1" id="KW-0229">DNA integration</keyword>
<dbReference type="GO" id="GO:0006310">
    <property type="term" value="P:DNA recombination"/>
    <property type="evidence" value="ECO:0007669"/>
    <property type="project" value="UniProtKB-KW"/>
</dbReference>
<dbReference type="Gene3D" id="1.10.443.10">
    <property type="entry name" value="Intergrase catalytic core"/>
    <property type="match status" value="1"/>
</dbReference>
<evidence type="ECO:0000256" key="4">
    <source>
        <dbReference type="PROSITE-ProRule" id="PRU01248"/>
    </source>
</evidence>
<dbReference type="InterPro" id="IPR004107">
    <property type="entry name" value="Integrase_SAM-like_N"/>
</dbReference>
<dbReference type="EMBL" id="JACCFI010000001">
    <property type="protein sequence ID" value="NYG22055.1"/>
    <property type="molecule type" value="Genomic_DNA"/>
</dbReference>
<evidence type="ECO:0000256" key="5">
    <source>
        <dbReference type="SAM" id="MobiDB-lite"/>
    </source>
</evidence>
<dbReference type="InterPro" id="IPR050090">
    <property type="entry name" value="Tyrosine_recombinase_XerCD"/>
</dbReference>
<evidence type="ECO:0000259" key="6">
    <source>
        <dbReference type="PROSITE" id="PS51898"/>
    </source>
</evidence>
<evidence type="ECO:0000259" key="7">
    <source>
        <dbReference type="PROSITE" id="PS51900"/>
    </source>
</evidence>
<dbReference type="Pfam" id="PF00589">
    <property type="entry name" value="Phage_integrase"/>
    <property type="match status" value="1"/>
</dbReference>
<evidence type="ECO:0000313" key="8">
    <source>
        <dbReference type="EMBL" id="NYG22055.1"/>
    </source>
</evidence>
<gene>
    <name evidence="8" type="ORF">BJY17_002802</name>
</gene>
<dbReference type="PANTHER" id="PTHR30349:SF91">
    <property type="entry name" value="INTA PROTEIN"/>
    <property type="match status" value="1"/>
</dbReference>
<organism evidence="8 9">
    <name type="scientific">Agromyces hippuratus</name>
    <dbReference type="NCBI Taxonomy" id="286438"/>
    <lineage>
        <taxon>Bacteria</taxon>
        <taxon>Bacillati</taxon>
        <taxon>Actinomycetota</taxon>
        <taxon>Actinomycetes</taxon>
        <taxon>Micrococcales</taxon>
        <taxon>Microbacteriaceae</taxon>
        <taxon>Agromyces</taxon>
    </lineage>
</organism>
<feature type="region of interest" description="Disordered" evidence="5">
    <location>
        <begin position="235"/>
        <end position="254"/>
    </location>
</feature>
<dbReference type="Gene3D" id="1.10.150.130">
    <property type="match status" value="1"/>
</dbReference>
<dbReference type="RefSeq" id="WP_179551916.1">
    <property type="nucleotide sequence ID" value="NZ_JACCFI010000001.1"/>
</dbReference>
<dbReference type="PROSITE" id="PS51900">
    <property type="entry name" value="CB"/>
    <property type="match status" value="1"/>
</dbReference>
<dbReference type="GO" id="GO:0015074">
    <property type="term" value="P:DNA integration"/>
    <property type="evidence" value="ECO:0007669"/>
    <property type="project" value="UniProtKB-KW"/>
</dbReference>
<feature type="domain" description="Tyr recombinase" evidence="6">
    <location>
        <begin position="170"/>
        <end position="368"/>
    </location>
</feature>
<evidence type="ECO:0000256" key="1">
    <source>
        <dbReference type="ARBA" id="ARBA00022908"/>
    </source>
</evidence>
<feature type="domain" description="Core-binding (CB)" evidence="7">
    <location>
        <begin position="67"/>
        <end position="149"/>
    </location>
</feature>
<dbReference type="PANTHER" id="PTHR30349">
    <property type="entry name" value="PHAGE INTEGRASE-RELATED"/>
    <property type="match status" value="1"/>
</dbReference>
<dbReference type="CDD" id="cd01189">
    <property type="entry name" value="INT_ICEBs1_C_like"/>
    <property type="match status" value="1"/>
</dbReference>
<dbReference type="InterPro" id="IPR044068">
    <property type="entry name" value="CB"/>
</dbReference>
<evidence type="ECO:0000313" key="9">
    <source>
        <dbReference type="Proteomes" id="UP000549066"/>
    </source>
</evidence>
<dbReference type="InterPro" id="IPR010998">
    <property type="entry name" value="Integrase_recombinase_N"/>
</dbReference>
<dbReference type="GO" id="GO:0003677">
    <property type="term" value="F:DNA binding"/>
    <property type="evidence" value="ECO:0007669"/>
    <property type="project" value="UniProtKB-UniRule"/>
</dbReference>